<comment type="caution">
    <text evidence="12">The sequence shown here is derived from an EMBL/GenBank/DDBJ whole genome shotgun (WGS) entry which is preliminary data.</text>
</comment>
<keyword evidence="4 9" id="KW-0547">Nucleotide-binding</keyword>
<evidence type="ECO:0000256" key="2">
    <source>
        <dbReference type="ARBA" id="ARBA00005752"/>
    </source>
</evidence>
<keyword evidence="5 9" id="KW-0067">ATP-binding</keyword>
<dbReference type="CDD" id="cd00712">
    <property type="entry name" value="AsnB"/>
    <property type="match status" value="1"/>
</dbReference>
<dbReference type="PANTHER" id="PTHR43284">
    <property type="entry name" value="ASPARAGINE SYNTHETASE (GLUTAMINE-HYDROLYZING)"/>
    <property type="match status" value="1"/>
</dbReference>
<comment type="pathway">
    <text evidence="1">Amino-acid biosynthesis; L-asparagine biosynthesis; L-asparagine from L-aspartate (L-Gln route): step 1/1.</text>
</comment>
<dbReference type="InterPro" id="IPR006426">
    <property type="entry name" value="Asn_synth_AEB"/>
</dbReference>
<dbReference type="InterPro" id="IPR014729">
    <property type="entry name" value="Rossmann-like_a/b/a_fold"/>
</dbReference>
<dbReference type="InterPro" id="IPR029055">
    <property type="entry name" value="Ntn_hydrolases_N"/>
</dbReference>
<dbReference type="Pfam" id="PF00733">
    <property type="entry name" value="Asn_synthase"/>
    <property type="match status" value="1"/>
</dbReference>
<evidence type="ECO:0000256" key="9">
    <source>
        <dbReference type="PIRSR" id="PIRSR001589-2"/>
    </source>
</evidence>
<dbReference type="Pfam" id="PF13537">
    <property type="entry name" value="GATase_7"/>
    <property type="match status" value="1"/>
</dbReference>
<dbReference type="GO" id="GO:0006529">
    <property type="term" value="P:asparagine biosynthetic process"/>
    <property type="evidence" value="ECO:0007669"/>
    <property type="project" value="UniProtKB-KW"/>
</dbReference>
<evidence type="ECO:0000313" key="12">
    <source>
        <dbReference type="EMBL" id="OGZ77139.1"/>
    </source>
</evidence>
<feature type="binding site" evidence="9">
    <location>
        <position position="289"/>
    </location>
    <ligand>
        <name>ATP</name>
        <dbReference type="ChEBI" id="CHEBI:30616"/>
    </ligand>
</feature>
<evidence type="ECO:0000256" key="8">
    <source>
        <dbReference type="PIRSR" id="PIRSR001589-1"/>
    </source>
</evidence>
<protein>
    <recommendedName>
        <fullName evidence="3">asparagine synthase (glutamine-hydrolyzing)</fullName>
        <ecNumber evidence="3">6.3.5.4</ecNumber>
    </recommendedName>
</protein>
<sequence>MCGIAGIYNLKENPVDSFLLKKMVDALSHRGPDDGGVYINKNVGLGHRRLSVIDISVAGRQPMANEDGTLRVVFNGEIYNFQKIRRDLEKIGHQFKSKTDTEVILHSFEEWGHECVKKFDGMFAFAIFNEKNRSIFLARDRLGEKPLYYFLNKEKFVFGSEIKAILEDRSIPRIIDGQGMINYFTFGHSIAPDTIYRGIKKLLPSHYLFLKNGEISICEYWDAALPSRKEDKGEEYYKNRIRELFEEGVKDELVSNVPLGAFLSGGIDSSSVVAMMAKNGVSPLRTFSVGFDIAGKEFNELADAKIVANHFKTEHHELFLKEPDLINILNKIVYHYDEPFGDAAAFPVFYLSQFAKKYVTVVLTGEGGDEIFGGYRRFVAESNRSKTLLFNRLFKSSIFKKSIELLPGLRSAKKFIQTMPIEDDLTRYTNWLAFFSKDMISNLFNPELPAFKEDPLKIYKKYFFRYQPENLLDKILYLDQKIWLPDCYLEKIDKASMAFGLETRSPILNHHLVDFANSIPAKYKIKGFKTKYILKEAMKDILPKKILKKIKHGLAVPTNIWFKGKLKNYLFEIIFDKKTKSRGYFNFEYMEKLYKNYQNKNQPLDSQFWLILNFELWHRQFIDKK</sequence>
<evidence type="ECO:0000256" key="6">
    <source>
        <dbReference type="ARBA" id="ARBA00022962"/>
    </source>
</evidence>
<dbReference type="PANTHER" id="PTHR43284:SF1">
    <property type="entry name" value="ASPARAGINE SYNTHETASE"/>
    <property type="match status" value="1"/>
</dbReference>
<name>A0A1G2IQG2_9BACT</name>
<organism evidence="12 13">
    <name type="scientific">Candidatus Staskawiczbacteria bacterium RIFCSPLOWO2_12_FULL_37_15</name>
    <dbReference type="NCBI Taxonomy" id="1802218"/>
    <lineage>
        <taxon>Bacteria</taxon>
        <taxon>Candidatus Staskawicziibacteriota</taxon>
    </lineage>
</organism>
<dbReference type="AlphaFoldDB" id="A0A1G2IQG2"/>
<dbReference type="InterPro" id="IPR033738">
    <property type="entry name" value="AsnB_N"/>
</dbReference>
<dbReference type="GO" id="GO:0005829">
    <property type="term" value="C:cytosol"/>
    <property type="evidence" value="ECO:0007669"/>
    <property type="project" value="TreeGrafter"/>
</dbReference>
<keyword evidence="8" id="KW-0061">Asparagine biosynthesis</keyword>
<reference evidence="12 13" key="1">
    <citation type="journal article" date="2016" name="Nat. Commun.">
        <title>Thousands of microbial genomes shed light on interconnected biogeochemical processes in an aquifer system.</title>
        <authorList>
            <person name="Anantharaman K."/>
            <person name="Brown C.T."/>
            <person name="Hug L.A."/>
            <person name="Sharon I."/>
            <person name="Castelle C.J."/>
            <person name="Probst A.J."/>
            <person name="Thomas B.C."/>
            <person name="Singh A."/>
            <person name="Wilkins M.J."/>
            <person name="Karaoz U."/>
            <person name="Brodie E.L."/>
            <person name="Williams K.H."/>
            <person name="Hubbard S.S."/>
            <person name="Banfield J.F."/>
        </authorList>
    </citation>
    <scope>NUCLEOTIDE SEQUENCE [LARGE SCALE GENOMIC DNA]</scope>
</reference>
<dbReference type="PROSITE" id="PS51278">
    <property type="entry name" value="GATASE_TYPE_2"/>
    <property type="match status" value="1"/>
</dbReference>
<keyword evidence="8" id="KW-0028">Amino-acid biosynthesis</keyword>
<dbReference type="SUPFAM" id="SSF56235">
    <property type="entry name" value="N-terminal nucleophile aminohydrolases (Ntn hydrolases)"/>
    <property type="match status" value="1"/>
</dbReference>
<dbReference type="Proteomes" id="UP000178632">
    <property type="component" value="Unassembled WGS sequence"/>
</dbReference>
<dbReference type="EC" id="6.3.5.4" evidence="3"/>
<dbReference type="SUPFAM" id="SSF52402">
    <property type="entry name" value="Adenine nucleotide alpha hydrolases-like"/>
    <property type="match status" value="1"/>
</dbReference>
<evidence type="ECO:0000256" key="10">
    <source>
        <dbReference type="PIRSR" id="PIRSR001589-3"/>
    </source>
</evidence>
<evidence type="ECO:0000259" key="11">
    <source>
        <dbReference type="PROSITE" id="PS51278"/>
    </source>
</evidence>
<accession>A0A1G2IQG2</accession>
<feature type="domain" description="Glutamine amidotransferase type-2" evidence="11">
    <location>
        <begin position="2"/>
        <end position="213"/>
    </location>
</feature>
<dbReference type="CDD" id="cd01991">
    <property type="entry name" value="Asn_synthase_B_C"/>
    <property type="match status" value="1"/>
</dbReference>
<dbReference type="InterPro" id="IPR051786">
    <property type="entry name" value="ASN_synthetase/amidase"/>
</dbReference>
<dbReference type="EMBL" id="MHPE01000015">
    <property type="protein sequence ID" value="OGZ77139.1"/>
    <property type="molecule type" value="Genomic_DNA"/>
</dbReference>
<evidence type="ECO:0000256" key="4">
    <source>
        <dbReference type="ARBA" id="ARBA00022741"/>
    </source>
</evidence>
<feature type="active site" description="For GATase activity" evidence="8">
    <location>
        <position position="2"/>
    </location>
</feature>
<evidence type="ECO:0000256" key="1">
    <source>
        <dbReference type="ARBA" id="ARBA00005187"/>
    </source>
</evidence>
<evidence type="ECO:0000313" key="13">
    <source>
        <dbReference type="Proteomes" id="UP000178632"/>
    </source>
</evidence>
<comment type="similarity">
    <text evidence="2">Belongs to the asparagine synthetase family.</text>
</comment>
<dbReference type="Gene3D" id="3.40.50.620">
    <property type="entry name" value="HUPs"/>
    <property type="match status" value="1"/>
</dbReference>
<dbReference type="GO" id="GO:0005524">
    <property type="term" value="F:ATP binding"/>
    <property type="evidence" value="ECO:0007669"/>
    <property type="project" value="UniProtKB-KW"/>
</dbReference>
<evidence type="ECO:0000256" key="5">
    <source>
        <dbReference type="ARBA" id="ARBA00022840"/>
    </source>
</evidence>
<dbReference type="NCBIfam" id="TIGR01536">
    <property type="entry name" value="asn_synth_AEB"/>
    <property type="match status" value="1"/>
</dbReference>
<evidence type="ECO:0000256" key="7">
    <source>
        <dbReference type="ARBA" id="ARBA00048741"/>
    </source>
</evidence>
<dbReference type="PIRSF" id="PIRSF001589">
    <property type="entry name" value="Asn_synthetase_glu-h"/>
    <property type="match status" value="1"/>
</dbReference>
<gene>
    <name evidence="12" type="ORF">A3G45_00520</name>
</gene>
<proteinExistence type="inferred from homology"/>
<dbReference type="GO" id="GO:0004066">
    <property type="term" value="F:asparagine synthase (glutamine-hydrolyzing) activity"/>
    <property type="evidence" value="ECO:0007669"/>
    <property type="project" value="UniProtKB-EC"/>
</dbReference>
<comment type="catalytic activity">
    <reaction evidence="7">
        <text>L-aspartate + L-glutamine + ATP + H2O = L-asparagine + L-glutamate + AMP + diphosphate + H(+)</text>
        <dbReference type="Rhea" id="RHEA:12228"/>
        <dbReference type="ChEBI" id="CHEBI:15377"/>
        <dbReference type="ChEBI" id="CHEBI:15378"/>
        <dbReference type="ChEBI" id="CHEBI:29985"/>
        <dbReference type="ChEBI" id="CHEBI:29991"/>
        <dbReference type="ChEBI" id="CHEBI:30616"/>
        <dbReference type="ChEBI" id="CHEBI:33019"/>
        <dbReference type="ChEBI" id="CHEBI:58048"/>
        <dbReference type="ChEBI" id="CHEBI:58359"/>
        <dbReference type="ChEBI" id="CHEBI:456215"/>
        <dbReference type="EC" id="6.3.5.4"/>
    </reaction>
</comment>
<dbReference type="InterPro" id="IPR001962">
    <property type="entry name" value="Asn_synthase"/>
</dbReference>
<keyword evidence="6 8" id="KW-0315">Glutamine amidotransferase</keyword>
<dbReference type="InterPro" id="IPR017932">
    <property type="entry name" value="GATase_2_dom"/>
</dbReference>
<feature type="site" description="Important for beta-aspartyl-AMP intermediate formation" evidence="10">
    <location>
        <position position="366"/>
    </location>
</feature>
<feature type="binding site" evidence="9">
    <location>
        <position position="100"/>
    </location>
    <ligand>
        <name>L-glutamine</name>
        <dbReference type="ChEBI" id="CHEBI:58359"/>
    </ligand>
</feature>
<dbReference type="Gene3D" id="3.60.20.10">
    <property type="entry name" value="Glutamine Phosphoribosylpyrophosphate, subunit 1, domain 1"/>
    <property type="match status" value="1"/>
</dbReference>
<evidence type="ECO:0000256" key="3">
    <source>
        <dbReference type="ARBA" id="ARBA00012737"/>
    </source>
</evidence>